<dbReference type="Pfam" id="PF10367">
    <property type="entry name" value="zf-Vps39_C"/>
    <property type="match status" value="1"/>
</dbReference>
<feature type="domain" description="CNH" evidence="6">
    <location>
        <begin position="18"/>
        <end position="332"/>
    </location>
</feature>
<evidence type="ECO:0000313" key="8">
    <source>
        <dbReference type="Proteomes" id="UP001316803"/>
    </source>
</evidence>
<dbReference type="GO" id="GO:0034058">
    <property type="term" value="P:endosomal vesicle fusion"/>
    <property type="evidence" value="ECO:0007669"/>
    <property type="project" value="TreeGrafter"/>
</dbReference>
<feature type="region of interest" description="Disordered" evidence="5">
    <location>
        <begin position="438"/>
        <end position="474"/>
    </location>
</feature>
<dbReference type="GO" id="GO:0006886">
    <property type="term" value="P:intracellular protein transport"/>
    <property type="evidence" value="ECO:0007669"/>
    <property type="project" value="UniProtKB-UniRule"/>
</dbReference>
<dbReference type="InterPro" id="IPR000547">
    <property type="entry name" value="Clathrin_H-chain/VPS_repeat"/>
</dbReference>
<reference evidence="7 8" key="1">
    <citation type="submission" date="2022-12" db="EMBL/GenBank/DDBJ databases">
        <title>Genomic features and morphological characterization of a novel Knufia sp. strain isolated from spacecraft assembly facility.</title>
        <authorList>
            <person name="Teixeira M."/>
            <person name="Chander A.M."/>
            <person name="Stajich J.E."/>
            <person name="Venkateswaran K."/>
        </authorList>
    </citation>
    <scope>NUCLEOTIDE SEQUENCE [LARGE SCALE GENOMIC DNA]</scope>
    <source>
        <strain evidence="7 8">FJI-L2-BK-P2</strain>
    </source>
</reference>
<dbReference type="Pfam" id="PF00780">
    <property type="entry name" value="CNH"/>
    <property type="match status" value="1"/>
</dbReference>
<gene>
    <name evidence="7" type="primary">VAM6</name>
    <name evidence="7" type="ORF">OHC33_003763</name>
</gene>
<keyword evidence="8" id="KW-1185">Reference proteome</keyword>
<feature type="compositionally biased region" description="Low complexity" evidence="5">
    <location>
        <begin position="459"/>
        <end position="468"/>
    </location>
</feature>
<comment type="similarity">
    <text evidence="3">Belongs to the VAM6/VPS39 family.</text>
</comment>
<evidence type="ECO:0000256" key="3">
    <source>
        <dbReference type="ARBA" id="ARBA00038201"/>
    </source>
</evidence>
<dbReference type="Proteomes" id="UP001316803">
    <property type="component" value="Unassembled WGS sequence"/>
</dbReference>
<dbReference type="GO" id="GO:0000329">
    <property type="term" value="C:fungal-type vacuole membrane"/>
    <property type="evidence" value="ECO:0007669"/>
    <property type="project" value="TreeGrafter"/>
</dbReference>
<evidence type="ECO:0000256" key="5">
    <source>
        <dbReference type="SAM" id="MobiDB-lite"/>
    </source>
</evidence>
<dbReference type="PANTHER" id="PTHR12894">
    <property type="entry name" value="CNH DOMAIN CONTAINING"/>
    <property type="match status" value="1"/>
</dbReference>
<dbReference type="InterPro" id="IPR032914">
    <property type="entry name" value="Vam6/VPS39/TRAP1"/>
</dbReference>
<dbReference type="GO" id="GO:0006914">
    <property type="term" value="P:autophagy"/>
    <property type="evidence" value="ECO:0007669"/>
    <property type="project" value="TreeGrafter"/>
</dbReference>
<sequence>MLSAFTAEPIVELKQRDKSRIESILAHGDNLLAGLSTGALRIYRVNSSPEELEDSGDDRAGDAKSKFKPTELLREHEKFSRYKVEQLAIFKEANILISLSGGLVSIHDLGTYELQEQLTKTKGTTLFAATSNIVQDATTNVPTLVSRLAVAVRRRLLLWSWHDGELAGDAEEFTLSNSIKSATWATGTKILVGLNQNYVMLDIGTQEQKTIVGPGSIGGQPGSERGTGTLSYIGMGSMMPTPLATGLGLDEMLLAKDVNTHFIDRSGEPIGRRQIPWRGTPKAVGYSYPFLLALQENASKGVLEVRNPQTLTLLQSIELPSASLLQVPNPSISLAHQGKGFLVASDRVIWRMKGLQYDAQIDALVADGQLDEAISLLNMVEETLIQDKVGRLREIKMQKAQKLFDESKYRDALDLFGEVSAPPERVIRLYPELISGPAAEERPESPLETQRSPGTNRPASIASKASKSSIEKVKKQASDAASTVTGAFRGNGNEKELKAAVRELQAFLADIRRRLQRFFDVDQNIRPLEELKVGSQIEDTKRVVDYILDMKDAGEDQIKAKLVETAKLVDTTLFRAHMFATPSLAGSLFRIANHCDPEVVMSKLEETDRYSELIDFLYGKGLHREALERLQKFGQSEHTDDVDPQLRGPGRTVSYLQNLPPDMIDLILEFAKWPVEAKPEVGMEIFIADTENAESLPRPKVLAFLESLDRAHAIRYLEHIVDELDDSTPEMHQQLIVLYMEELKDKGAEERNDSLLQGLLTHLRQSTHYSPAKTLGLLPRDDPTFYEATAIVYSKMGQHRQALQIYVFKVNDSAKAEEYCNQVYLQESAGGTASETSTRRKSASQAQTEDPTSESSTIYALLLSLYLSPPPATPPDQQEKPRISDALSLLTRHGPRLPASNTLAVIPTDLLIKELESYLRGRIRTANTAMNDARVVTNLRKVEAVRVQARLLLGAGEDGDPGATIAYTDSINEAASKGRRRKVVIDEERVCRVCHKRLGGSVISAFPDGSVVHLGCQGRREQEIRSVSGSSIVVS</sequence>
<organism evidence="7 8">
    <name type="scientific">Knufia fluminis</name>
    <dbReference type="NCBI Taxonomy" id="191047"/>
    <lineage>
        <taxon>Eukaryota</taxon>
        <taxon>Fungi</taxon>
        <taxon>Dikarya</taxon>
        <taxon>Ascomycota</taxon>
        <taxon>Pezizomycotina</taxon>
        <taxon>Eurotiomycetes</taxon>
        <taxon>Chaetothyriomycetidae</taxon>
        <taxon>Chaetothyriales</taxon>
        <taxon>Trichomeriaceae</taxon>
        <taxon>Knufia</taxon>
    </lineage>
</organism>
<keyword evidence="2" id="KW-0472">Membrane</keyword>
<proteinExistence type="inferred from homology"/>
<dbReference type="InterPro" id="IPR036322">
    <property type="entry name" value="WD40_repeat_dom_sf"/>
</dbReference>
<accession>A0AAN8I6V6</accession>
<comment type="caution">
    <text evidence="7">The sequence shown here is derived from an EMBL/GenBank/DDBJ whole genome shotgun (WGS) entry which is preliminary data.</text>
</comment>
<evidence type="ECO:0000313" key="7">
    <source>
        <dbReference type="EMBL" id="KAK5955084.1"/>
    </source>
</evidence>
<dbReference type="InterPro" id="IPR019452">
    <property type="entry name" value="VPS39/TGF_beta_rcpt-assoc_1"/>
</dbReference>
<comment type="subcellular location">
    <subcellularLocation>
        <location evidence="1">Endomembrane system</location>
        <topology evidence="1">Peripheral membrane protein</topology>
    </subcellularLocation>
</comment>
<feature type="compositionally biased region" description="Polar residues" evidence="5">
    <location>
        <begin position="843"/>
        <end position="854"/>
    </location>
</feature>
<dbReference type="PROSITE" id="PS50219">
    <property type="entry name" value="CNH"/>
    <property type="match status" value="1"/>
</dbReference>
<dbReference type="InterPro" id="IPR001180">
    <property type="entry name" value="CNH_dom"/>
</dbReference>
<dbReference type="PANTHER" id="PTHR12894:SF49">
    <property type="entry name" value="VAM6_VPS39-LIKE PROTEIN"/>
    <property type="match status" value="1"/>
</dbReference>
<dbReference type="GO" id="GO:0012505">
    <property type="term" value="C:endomembrane system"/>
    <property type="evidence" value="ECO:0007669"/>
    <property type="project" value="UniProtKB-SubCell"/>
</dbReference>
<evidence type="ECO:0000256" key="2">
    <source>
        <dbReference type="ARBA" id="ARBA00023136"/>
    </source>
</evidence>
<dbReference type="InterPro" id="IPR019453">
    <property type="entry name" value="VPS39/TGFA1_Znf"/>
</dbReference>
<protein>
    <submittedName>
        <fullName evidence="7">Vacuolar morphogenesis protein 6</fullName>
    </submittedName>
</protein>
<dbReference type="SUPFAM" id="SSF50978">
    <property type="entry name" value="WD40 repeat-like"/>
    <property type="match status" value="1"/>
</dbReference>
<name>A0AAN8I6V6_9EURO</name>
<evidence type="ECO:0000256" key="4">
    <source>
        <dbReference type="PROSITE-ProRule" id="PRU01006"/>
    </source>
</evidence>
<feature type="region of interest" description="Disordered" evidence="5">
    <location>
        <begin position="830"/>
        <end position="854"/>
    </location>
</feature>
<feature type="repeat" description="CHCR" evidence="4">
    <location>
        <begin position="689"/>
        <end position="856"/>
    </location>
</feature>
<dbReference type="EMBL" id="JAKLMC020000007">
    <property type="protein sequence ID" value="KAK5955084.1"/>
    <property type="molecule type" value="Genomic_DNA"/>
</dbReference>
<dbReference type="Pfam" id="PF10366">
    <property type="entry name" value="Vps39_1"/>
    <property type="match status" value="1"/>
</dbReference>
<dbReference type="PROSITE" id="PS50236">
    <property type="entry name" value="CHCR"/>
    <property type="match status" value="1"/>
</dbReference>
<evidence type="ECO:0000256" key="1">
    <source>
        <dbReference type="ARBA" id="ARBA00004184"/>
    </source>
</evidence>
<dbReference type="AlphaFoldDB" id="A0AAN8I6V6"/>
<feature type="compositionally biased region" description="Polar residues" evidence="5">
    <location>
        <begin position="447"/>
        <end position="458"/>
    </location>
</feature>
<evidence type="ECO:0000259" key="6">
    <source>
        <dbReference type="PROSITE" id="PS50219"/>
    </source>
</evidence>